<feature type="compositionally biased region" description="Polar residues" evidence="1">
    <location>
        <begin position="143"/>
        <end position="152"/>
    </location>
</feature>
<dbReference type="GeneID" id="85345088"/>
<comment type="caution">
    <text evidence="2">The sequence shown here is derived from an EMBL/GenBank/DDBJ whole genome shotgun (WGS) entry which is preliminary data.</text>
</comment>
<dbReference type="RefSeq" id="XP_060307969.1">
    <property type="nucleotide sequence ID" value="XM_060461541.1"/>
</dbReference>
<protein>
    <submittedName>
        <fullName evidence="2">Uncharacterized protein</fullName>
    </submittedName>
</protein>
<dbReference type="EMBL" id="MOOE01000017">
    <property type="protein sequence ID" value="KAK1515202.1"/>
    <property type="molecule type" value="Genomic_DNA"/>
</dbReference>
<evidence type="ECO:0000313" key="2">
    <source>
        <dbReference type="EMBL" id="KAK1515202.1"/>
    </source>
</evidence>
<accession>A0AAI9YLB8</accession>
<evidence type="ECO:0000256" key="1">
    <source>
        <dbReference type="SAM" id="MobiDB-lite"/>
    </source>
</evidence>
<sequence>MNDTEHMPMFHIHHSTSQYTPEMPVMLFSTTSKRLKHLTDSSIQEASSPTPSPQSSIHHRPPRDLGVFTTGRLSLPADTSAGEVSPKCPSRHHTAAGRPFRPNAAPHRRPSPQPLLQALTPQIFPQIPHTRTHTISHPHLRRTSINNQTRGSPFSEYELTTVDLPLPDEENVDS</sequence>
<feature type="region of interest" description="Disordered" evidence="1">
    <location>
        <begin position="39"/>
        <end position="114"/>
    </location>
</feature>
<gene>
    <name evidence="2" type="ORF">CCOS01_13395</name>
</gene>
<organism evidence="2 3">
    <name type="scientific">Colletotrichum costaricense</name>
    <dbReference type="NCBI Taxonomy" id="1209916"/>
    <lineage>
        <taxon>Eukaryota</taxon>
        <taxon>Fungi</taxon>
        <taxon>Dikarya</taxon>
        <taxon>Ascomycota</taxon>
        <taxon>Pezizomycotina</taxon>
        <taxon>Sordariomycetes</taxon>
        <taxon>Hypocreomycetidae</taxon>
        <taxon>Glomerellales</taxon>
        <taxon>Glomerellaceae</taxon>
        <taxon>Colletotrichum</taxon>
        <taxon>Colletotrichum acutatum species complex</taxon>
    </lineage>
</organism>
<dbReference type="Proteomes" id="UP001240678">
    <property type="component" value="Unassembled WGS sequence"/>
</dbReference>
<reference evidence="2 3" key="1">
    <citation type="submission" date="2016-10" db="EMBL/GenBank/DDBJ databases">
        <title>The genome sequence of Colletotrichum fioriniae PJ7.</title>
        <authorList>
            <person name="Baroncelli R."/>
        </authorList>
    </citation>
    <scope>NUCLEOTIDE SEQUENCE [LARGE SCALE GENOMIC DNA]</scope>
    <source>
        <strain evidence="2 3">IMI 309622</strain>
    </source>
</reference>
<feature type="compositionally biased region" description="Polar residues" evidence="1">
    <location>
        <begin position="40"/>
        <end position="56"/>
    </location>
</feature>
<dbReference type="AlphaFoldDB" id="A0AAI9YLB8"/>
<name>A0AAI9YLB8_9PEZI</name>
<proteinExistence type="predicted"/>
<evidence type="ECO:0000313" key="3">
    <source>
        <dbReference type="Proteomes" id="UP001240678"/>
    </source>
</evidence>
<feature type="region of interest" description="Disordered" evidence="1">
    <location>
        <begin position="134"/>
        <end position="174"/>
    </location>
</feature>
<keyword evidence="3" id="KW-1185">Reference proteome</keyword>